<dbReference type="AlphaFoldDB" id="A0A0E9QUT4"/>
<dbReference type="EMBL" id="GBXM01088557">
    <property type="protein sequence ID" value="JAH20020.1"/>
    <property type="molecule type" value="Transcribed_RNA"/>
</dbReference>
<name>A0A0E9QUT4_ANGAN</name>
<evidence type="ECO:0000313" key="1">
    <source>
        <dbReference type="EMBL" id="JAH20020.1"/>
    </source>
</evidence>
<reference evidence="1" key="2">
    <citation type="journal article" date="2015" name="Fish Shellfish Immunol.">
        <title>Early steps in the European eel (Anguilla anguilla)-Vibrio vulnificus interaction in the gills: Role of the RtxA13 toxin.</title>
        <authorList>
            <person name="Callol A."/>
            <person name="Pajuelo D."/>
            <person name="Ebbesson L."/>
            <person name="Teles M."/>
            <person name="MacKenzie S."/>
            <person name="Amaro C."/>
        </authorList>
    </citation>
    <scope>NUCLEOTIDE SEQUENCE</scope>
</reference>
<accession>A0A0E9QUT4</accession>
<reference evidence="1" key="1">
    <citation type="submission" date="2014-11" db="EMBL/GenBank/DDBJ databases">
        <authorList>
            <person name="Amaro Gonzalez C."/>
        </authorList>
    </citation>
    <scope>NUCLEOTIDE SEQUENCE</scope>
</reference>
<sequence>MLANYSHLIGLVLQALHHSLCNLVLSNSEHCLV</sequence>
<organism evidence="1">
    <name type="scientific">Anguilla anguilla</name>
    <name type="common">European freshwater eel</name>
    <name type="synonym">Muraena anguilla</name>
    <dbReference type="NCBI Taxonomy" id="7936"/>
    <lineage>
        <taxon>Eukaryota</taxon>
        <taxon>Metazoa</taxon>
        <taxon>Chordata</taxon>
        <taxon>Craniata</taxon>
        <taxon>Vertebrata</taxon>
        <taxon>Euteleostomi</taxon>
        <taxon>Actinopterygii</taxon>
        <taxon>Neopterygii</taxon>
        <taxon>Teleostei</taxon>
        <taxon>Anguilliformes</taxon>
        <taxon>Anguillidae</taxon>
        <taxon>Anguilla</taxon>
    </lineage>
</organism>
<proteinExistence type="predicted"/>
<protein>
    <submittedName>
        <fullName evidence="1">Uncharacterized protein</fullName>
    </submittedName>
</protein>